<evidence type="ECO:0000313" key="3">
    <source>
        <dbReference type="Proteomes" id="UP000178086"/>
    </source>
</evidence>
<proteinExistence type="predicted"/>
<comment type="caution">
    <text evidence="2">The sequence shown here is derived from an EMBL/GenBank/DDBJ whole genome shotgun (WGS) entry which is preliminary data.</text>
</comment>
<name>A0A1F2UUW8_9ACTN</name>
<feature type="transmembrane region" description="Helical" evidence="1">
    <location>
        <begin position="75"/>
        <end position="92"/>
    </location>
</feature>
<dbReference type="EMBL" id="MELI01000026">
    <property type="protein sequence ID" value="OFW34955.1"/>
    <property type="molecule type" value="Genomic_DNA"/>
</dbReference>
<dbReference type="AlphaFoldDB" id="A0A1F2UUW8"/>
<dbReference type="Proteomes" id="UP000178086">
    <property type="component" value="Unassembled WGS sequence"/>
</dbReference>
<keyword evidence="1" id="KW-0812">Transmembrane</keyword>
<feature type="transmembrane region" description="Helical" evidence="1">
    <location>
        <begin position="31"/>
        <end position="54"/>
    </location>
</feature>
<keyword evidence="1" id="KW-1133">Transmembrane helix</keyword>
<protein>
    <submittedName>
        <fullName evidence="2">Uncharacterized protein</fullName>
    </submittedName>
</protein>
<feature type="transmembrane region" description="Helical" evidence="1">
    <location>
        <begin position="7"/>
        <end position="25"/>
    </location>
</feature>
<keyword evidence="1" id="KW-0472">Membrane</keyword>
<sequence>MNRRMAALGITVLTLIVFGVLWYVAGGLQMVEVTVIALAVSLSVAYLFYEALSCRKIHRHIMGIRIFRRLDLKEFSRIFGAVTLLPLSSVIISKYTLDSSISPIRLYVLFVLLLLVGWALGTVETAKLIADDDPEDTKS</sequence>
<organism evidence="2 3">
    <name type="scientific">Candidatus Aquicultor primus</name>
    <dbReference type="NCBI Taxonomy" id="1797195"/>
    <lineage>
        <taxon>Bacteria</taxon>
        <taxon>Bacillati</taxon>
        <taxon>Actinomycetota</taxon>
        <taxon>Candidatus Aquicultoria</taxon>
        <taxon>Candidatus Aquicultorales</taxon>
        <taxon>Candidatus Aquicultoraceae</taxon>
        <taxon>Candidatus Aquicultor</taxon>
    </lineage>
</organism>
<reference evidence="2 3" key="1">
    <citation type="journal article" date="2016" name="Nat. Commun.">
        <title>Thousands of microbial genomes shed light on interconnected biogeochemical processes in an aquifer system.</title>
        <authorList>
            <person name="Anantharaman K."/>
            <person name="Brown C.T."/>
            <person name="Hug L.A."/>
            <person name="Sharon I."/>
            <person name="Castelle C.J."/>
            <person name="Probst A.J."/>
            <person name="Thomas B.C."/>
            <person name="Singh A."/>
            <person name="Wilkins M.J."/>
            <person name="Karaoz U."/>
            <person name="Brodie E.L."/>
            <person name="Williams K.H."/>
            <person name="Hubbard S.S."/>
            <person name="Banfield J.F."/>
        </authorList>
    </citation>
    <scope>NUCLEOTIDE SEQUENCE [LARGE SCALE GENOMIC DNA]</scope>
</reference>
<accession>A0A1F2UUW8</accession>
<evidence type="ECO:0000313" key="2">
    <source>
        <dbReference type="EMBL" id="OFW34955.1"/>
    </source>
</evidence>
<feature type="transmembrane region" description="Helical" evidence="1">
    <location>
        <begin position="104"/>
        <end position="123"/>
    </location>
</feature>
<gene>
    <name evidence="2" type="ORF">A2074_08685</name>
</gene>
<evidence type="ECO:0000256" key="1">
    <source>
        <dbReference type="SAM" id="Phobius"/>
    </source>
</evidence>